<evidence type="ECO:0000256" key="1">
    <source>
        <dbReference type="SAM" id="MobiDB-lite"/>
    </source>
</evidence>
<evidence type="ECO:0000313" key="2">
    <source>
        <dbReference type="EMBL" id="GIY64218.1"/>
    </source>
</evidence>
<gene>
    <name evidence="2" type="ORF">CEXT_317791</name>
</gene>
<dbReference type="AlphaFoldDB" id="A0AAV4V302"/>
<comment type="caution">
    <text evidence="2">The sequence shown here is derived from an EMBL/GenBank/DDBJ whole genome shotgun (WGS) entry which is preliminary data.</text>
</comment>
<sequence>MSAIAHRHHTIFQSSHALFVIILFQNTTPRRSPRIPCSCLKYPKKSLSGKQSINGSHYSSPTRGQHQFTGSKSGEQRSKWKMGHLNFLEIFLGNAYFESDA</sequence>
<evidence type="ECO:0000313" key="3">
    <source>
        <dbReference type="Proteomes" id="UP001054945"/>
    </source>
</evidence>
<dbReference type="EMBL" id="BPLR01013845">
    <property type="protein sequence ID" value="GIY64218.1"/>
    <property type="molecule type" value="Genomic_DNA"/>
</dbReference>
<proteinExistence type="predicted"/>
<protein>
    <submittedName>
        <fullName evidence="2">Uncharacterized protein</fullName>
    </submittedName>
</protein>
<feature type="region of interest" description="Disordered" evidence="1">
    <location>
        <begin position="46"/>
        <end position="75"/>
    </location>
</feature>
<keyword evidence="3" id="KW-1185">Reference proteome</keyword>
<name>A0AAV4V302_CAEEX</name>
<organism evidence="2 3">
    <name type="scientific">Caerostris extrusa</name>
    <name type="common">Bark spider</name>
    <name type="synonym">Caerostris bankana</name>
    <dbReference type="NCBI Taxonomy" id="172846"/>
    <lineage>
        <taxon>Eukaryota</taxon>
        <taxon>Metazoa</taxon>
        <taxon>Ecdysozoa</taxon>
        <taxon>Arthropoda</taxon>
        <taxon>Chelicerata</taxon>
        <taxon>Arachnida</taxon>
        <taxon>Araneae</taxon>
        <taxon>Araneomorphae</taxon>
        <taxon>Entelegynae</taxon>
        <taxon>Araneoidea</taxon>
        <taxon>Araneidae</taxon>
        <taxon>Caerostris</taxon>
    </lineage>
</organism>
<dbReference type="Proteomes" id="UP001054945">
    <property type="component" value="Unassembled WGS sequence"/>
</dbReference>
<feature type="compositionally biased region" description="Polar residues" evidence="1">
    <location>
        <begin position="48"/>
        <end position="73"/>
    </location>
</feature>
<reference evidence="2 3" key="1">
    <citation type="submission" date="2021-06" db="EMBL/GenBank/DDBJ databases">
        <title>Caerostris extrusa draft genome.</title>
        <authorList>
            <person name="Kono N."/>
            <person name="Arakawa K."/>
        </authorList>
    </citation>
    <scope>NUCLEOTIDE SEQUENCE [LARGE SCALE GENOMIC DNA]</scope>
</reference>
<accession>A0AAV4V302</accession>